<name>A0ABZ0PCM7_9PROT</name>
<evidence type="ECO:0000313" key="2">
    <source>
        <dbReference type="EMBL" id="WPB83227.1"/>
    </source>
</evidence>
<dbReference type="RefSeq" id="WP_318647203.1">
    <property type="nucleotide sequence ID" value="NZ_CP137852.1"/>
</dbReference>
<protein>
    <submittedName>
        <fullName evidence="2">SUF system NifU family Fe-S cluster assembly protein</fullName>
    </submittedName>
</protein>
<reference evidence="2 3" key="1">
    <citation type="submission" date="2023-11" db="EMBL/GenBank/DDBJ databases">
        <title>Arctic aerobic anoxygenic photoheterotroph Sediminicoccus rosea KRV36 adapts its photosynthesis to long days of polar summer.</title>
        <authorList>
            <person name="Tomasch J."/>
            <person name="Kopejtka K."/>
            <person name="Bily T."/>
            <person name="Gardiner A.T."/>
            <person name="Gardian Z."/>
            <person name="Shivaramu S."/>
            <person name="Koblizek M."/>
            <person name="Engelhardt F."/>
            <person name="Kaftan D."/>
        </authorList>
    </citation>
    <scope>NUCLEOTIDE SEQUENCE [LARGE SCALE GENOMIC DNA]</scope>
    <source>
        <strain evidence="2 3">R-30</strain>
    </source>
</reference>
<dbReference type="PANTHER" id="PTHR10093">
    <property type="entry name" value="IRON-SULFUR CLUSTER ASSEMBLY ENZYME NIFU HOMOLOG"/>
    <property type="match status" value="1"/>
</dbReference>
<keyword evidence="3" id="KW-1185">Reference proteome</keyword>
<dbReference type="SUPFAM" id="SSF82649">
    <property type="entry name" value="SufE/NifU"/>
    <property type="match status" value="1"/>
</dbReference>
<dbReference type="InterPro" id="IPR002871">
    <property type="entry name" value="NIF_FeS_clus_asmbl_NifU_N"/>
</dbReference>
<evidence type="ECO:0000259" key="1">
    <source>
        <dbReference type="Pfam" id="PF01592"/>
    </source>
</evidence>
<dbReference type="CDD" id="cd06664">
    <property type="entry name" value="IscU_like"/>
    <property type="match status" value="1"/>
</dbReference>
<gene>
    <name evidence="2" type="ORF">R9Z33_14045</name>
</gene>
<dbReference type="NCBIfam" id="TIGR01994">
    <property type="entry name" value="SUF_scaf_2"/>
    <property type="match status" value="1"/>
</dbReference>
<accession>A0ABZ0PCM7</accession>
<dbReference type="Pfam" id="PF01592">
    <property type="entry name" value="NifU_N"/>
    <property type="match status" value="1"/>
</dbReference>
<organism evidence="2 3">
    <name type="scientific">Sediminicoccus rosea</name>
    <dbReference type="NCBI Taxonomy" id="1225128"/>
    <lineage>
        <taxon>Bacteria</taxon>
        <taxon>Pseudomonadati</taxon>
        <taxon>Pseudomonadota</taxon>
        <taxon>Alphaproteobacteria</taxon>
        <taxon>Acetobacterales</taxon>
        <taxon>Roseomonadaceae</taxon>
        <taxon>Sediminicoccus</taxon>
    </lineage>
</organism>
<dbReference type="EMBL" id="CP137852">
    <property type="protein sequence ID" value="WPB83227.1"/>
    <property type="molecule type" value="Genomic_DNA"/>
</dbReference>
<sequence length="155" mass="16425">MSAGAAGFEELQDLYSKVLRDLARTPIHRGRLENPTAAARGDNPMCGDRVDLSLNLAGQVITEAMFQGRGCEISQASAALLTELVRGKSPAEARAMGQAVARMARGEALDATSPELDRLAILSVVKKFPSRVKCATLAWRALDAALAGVKETSSE</sequence>
<dbReference type="Gene3D" id="3.90.1010.10">
    <property type="match status" value="1"/>
</dbReference>
<feature type="domain" description="NIF system FeS cluster assembly NifU N-terminal" evidence="1">
    <location>
        <begin position="15"/>
        <end position="96"/>
    </location>
</feature>
<dbReference type="Proteomes" id="UP001305521">
    <property type="component" value="Chromosome"/>
</dbReference>
<proteinExistence type="predicted"/>
<evidence type="ECO:0000313" key="3">
    <source>
        <dbReference type="Proteomes" id="UP001305521"/>
    </source>
</evidence>